<feature type="transmembrane region" description="Helical" evidence="8">
    <location>
        <begin position="24"/>
        <end position="44"/>
    </location>
</feature>
<feature type="transmembrane region" description="Helical" evidence="8">
    <location>
        <begin position="322"/>
        <end position="340"/>
    </location>
</feature>
<keyword evidence="7 8" id="KW-0472">Membrane</keyword>
<dbReference type="GO" id="GO:0005315">
    <property type="term" value="F:phosphate transmembrane transporter activity"/>
    <property type="evidence" value="ECO:0007669"/>
    <property type="project" value="InterPro"/>
</dbReference>
<proteinExistence type="inferred from homology"/>
<sequence length="484" mass="52477">MEVLSSTITSVATSSMVPLERSSVLWVLIVGIVMAFLLGAGLGANDVSNTFGTSVGSGVVTIVQAYILASIFISLGAVLVGWSVTDTMRKGVVDVTEYFGNPRELMLGQVALLGGTAGWLVITTALRMPVSTTHAMVGSTLGFSLVLRGTEGVNWDEIYRIIASWFLSPALSGLISGVLYLIVDIAVLRRNHPFECGLRALPAFYFFVISFNVLMVTWDGSKLLHFDRIPFWGAALISVAIGSIVALIIQFVVKPRLWRKIQASTAVDFDTIRTSSFKTVQLNTPSELSIDSDDDLFSRICFRVRRLLPNMERVDDEKTIQLFVWIQIFTACFAGFAIGANDVSNAIAPVATLVSVYKDQNSRQEAEVPIYVLLFGILAICCGLWAFGHRIISTVGSRVSHINPASGFTIEFGAAMTTLIASKLGLPISTTQCLIGSVVVVGSMRGGEGVRWVVFRNIVITWISTLPASVLLSAGIMWLLRFTL</sequence>
<keyword evidence="9" id="KW-1185">Reference proteome</keyword>
<evidence type="ECO:0000256" key="4">
    <source>
        <dbReference type="ARBA" id="ARBA00022592"/>
    </source>
</evidence>
<dbReference type="OMA" id="YISMWII"/>
<dbReference type="PANTHER" id="PTHR11101">
    <property type="entry name" value="PHOSPHATE TRANSPORTER"/>
    <property type="match status" value="1"/>
</dbReference>
<keyword evidence="4 8" id="KW-0592">Phosphate transport</keyword>
<dbReference type="AlphaFoldDB" id="A0A7I4YWK5"/>
<keyword evidence="5 8" id="KW-0812">Transmembrane</keyword>
<dbReference type="GO" id="GO:0016020">
    <property type="term" value="C:membrane"/>
    <property type="evidence" value="ECO:0007669"/>
    <property type="project" value="UniProtKB-SubCell"/>
</dbReference>
<dbReference type="PANTHER" id="PTHR11101:SF67">
    <property type="entry name" value="PHOSPHATE TRANSPORTER"/>
    <property type="match status" value="1"/>
</dbReference>
<evidence type="ECO:0000313" key="10">
    <source>
        <dbReference type="WBParaSite" id="HCON_00143460-00001"/>
    </source>
</evidence>
<evidence type="ECO:0000313" key="9">
    <source>
        <dbReference type="Proteomes" id="UP000025227"/>
    </source>
</evidence>
<evidence type="ECO:0000256" key="5">
    <source>
        <dbReference type="ARBA" id="ARBA00022692"/>
    </source>
</evidence>
<feature type="transmembrane region" description="Helical" evidence="8">
    <location>
        <begin position="65"/>
        <end position="85"/>
    </location>
</feature>
<name>A0A7I4YWK5_HAECO</name>
<keyword evidence="6 8" id="KW-1133">Transmembrane helix</keyword>
<feature type="transmembrane region" description="Helical" evidence="8">
    <location>
        <begin position="162"/>
        <end position="188"/>
    </location>
</feature>
<keyword evidence="3 8" id="KW-0813">Transport</keyword>
<comment type="subcellular location">
    <subcellularLocation>
        <location evidence="1 8">Membrane</location>
        <topology evidence="1 8">Multi-pass membrane protein</topology>
    </subcellularLocation>
</comment>
<evidence type="ECO:0000256" key="8">
    <source>
        <dbReference type="RuleBase" id="RU363058"/>
    </source>
</evidence>
<dbReference type="InterPro" id="IPR001204">
    <property type="entry name" value="Phos_transporter"/>
</dbReference>
<evidence type="ECO:0000256" key="1">
    <source>
        <dbReference type="ARBA" id="ARBA00004141"/>
    </source>
</evidence>
<dbReference type="WBParaSite" id="HCON_00143460-00001">
    <property type="protein sequence ID" value="HCON_00143460-00001"/>
    <property type="gene ID" value="HCON_00143460"/>
</dbReference>
<protein>
    <recommendedName>
        <fullName evidence="8">Phosphate transporter</fullName>
    </recommendedName>
</protein>
<dbReference type="OrthoDB" id="260807at2759"/>
<evidence type="ECO:0000256" key="3">
    <source>
        <dbReference type="ARBA" id="ARBA00022448"/>
    </source>
</evidence>
<feature type="transmembrane region" description="Helical" evidence="8">
    <location>
        <begin position="105"/>
        <end position="126"/>
    </location>
</feature>
<dbReference type="Pfam" id="PF01384">
    <property type="entry name" value="PHO4"/>
    <property type="match status" value="1"/>
</dbReference>
<dbReference type="Proteomes" id="UP000025227">
    <property type="component" value="Unplaced"/>
</dbReference>
<feature type="transmembrane region" description="Helical" evidence="8">
    <location>
        <begin position="230"/>
        <end position="253"/>
    </location>
</feature>
<reference evidence="10" key="1">
    <citation type="submission" date="2020-12" db="UniProtKB">
        <authorList>
            <consortium name="WormBaseParasite"/>
        </authorList>
    </citation>
    <scope>IDENTIFICATION</scope>
    <source>
        <strain evidence="10">MHco3</strain>
    </source>
</reference>
<feature type="transmembrane region" description="Helical" evidence="8">
    <location>
        <begin position="368"/>
        <end position="388"/>
    </location>
</feature>
<comment type="function">
    <text evidence="8">Sodium-phosphate symporter.</text>
</comment>
<evidence type="ECO:0000256" key="2">
    <source>
        <dbReference type="ARBA" id="ARBA00009916"/>
    </source>
</evidence>
<dbReference type="GO" id="GO:0035435">
    <property type="term" value="P:phosphate ion transmembrane transport"/>
    <property type="evidence" value="ECO:0007669"/>
    <property type="project" value="TreeGrafter"/>
</dbReference>
<comment type="similarity">
    <text evidence="2 8">Belongs to the inorganic phosphate transporter (PiT) (TC 2.A.20) family.</text>
</comment>
<evidence type="ECO:0000256" key="6">
    <source>
        <dbReference type="ARBA" id="ARBA00022989"/>
    </source>
</evidence>
<feature type="transmembrane region" description="Helical" evidence="8">
    <location>
        <begin position="454"/>
        <end position="480"/>
    </location>
</feature>
<feature type="transmembrane region" description="Helical" evidence="8">
    <location>
        <begin position="200"/>
        <end position="218"/>
    </location>
</feature>
<accession>A0A7I4YWK5</accession>
<evidence type="ECO:0000256" key="7">
    <source>
        <dbReference type="ARBA" id="ARBA00023136"/>
    </source>
</evidence>
<organism evidence="9 10">
    <name type="scientific">Haemonchus contortus</name>
    <name type="common">Barber pole worm</name>
    <dbReference type="NCBI Taxonomy" id="6289"/>
    <lineage>
        <taxon>Eukaryota</taxon>
        <taxon>Metazoa</taxon>
        <taxon>Ecdysozoa</taxon>
        <taxon>Nematoda</taxon>
        <taxon>Chromadorea</taxon>
        <taxon>Rhabditida</taxon>
        <taxon>Rhabditina</taxon>
        <taxon>Rhabditomorpha</taxon>
        <taxon>Strongyloidea</taxon>
        <taxon>Trichostrongylidae</taxon>
        <taxon>Haemonchus</taxon>
    </lineage>
</organism>